<dbReference type="AlphaFoldDB" id="A0A5P6NZD1"/>
<dbReference type="InterPro" id="IPR002734">
    <property type="entry name" value="RibDG_C"/>
</dbReference>
<reference evidence="3" key="1">
    <citation type="submission" date="2019-10" db="EMBL/GenBank/DDBJ databases">
        <title>Complete Genome Sequence of Bradyrhizobium betae type strain PL7HG1T.</title>
        <authorList>
            <person name="Bromfield E.S.P."/>
            <person name="Cloutier S."/>
        </authorList>
    </citation>
    <scope>NUCLEOTIDE SEQUENCE [LARGE SCALE GENOMIC DNA]</scope>
    <source>
        <strain evidence="3">PL7HG1</strain>
    </source>
</reference>
<organism evidence="2 3">
    <name type="scientific">Bradyrhizobium betae</name>
    <dbReference type="NCBI Taxonomy" id="244734"/>
    <lineage>
        <taxon>Bacteria</taxon>
        <taxon>Pseudomonadati</taxon>
        <taxon>Pseudomonadota</taxon>
        <taxon>Alphaproteobacteria</taxon>
        <taxon>Hyphomicrobiales</taxon>
        <taxon>Nitrobacteraceae</taxon>
        <taxon>Bradyrhizobium</taxon>
    </lineage>
</organism>
<dbReference type="OrthoDB" id="2313602at2"/>
<evidence type="ECO:0000313" key="3">
    <source>
        <dbReference type="Proteomes" id="UP000325641"/>
    </source>
</evidence>
<dbReference type="Gene3D" id="3.40.430.10">
    <property type="entry name" value="Dihydrofolate Reductase, subunit A"/>
    <property type="match status" value="1"/>
</dbReference>
<proteinExistence type="predicted"/>
<dbReference type="SUPFAM" id="SSF53597">
    <property type="entry name" value="Dihydrofolate reductase-like"/>
    <property type="match status" value="1"/>
</dbReference>
<dbReference type="Pfam" id="PF01872">
    <property type="entry name" value="RibD_C"/>
    <property type="match status" value="1"/>
</dbReference>
<dbReference type="PANTHER" id="PTHR38011:SF11">
    <property type="entry name" value="2,5-DIAMINO-6-RIBOSYLAMINO-4(3H)-PYRIMIDINONE 5'-PHOSPHATE REDUCTASE"/>
    <property type="match status" value="1"/>
</dbReference>
<feature type="domain" description="Bacterial bifunctional deaminase-reductase C-terminal" evidence="1">
    <location>
        <begin position="35"/>
        <end position="199"/>
    </location>
</feature>
<dbReference type="Proteomes" id="UP000325641">
    <property type="component" value="Chromosome"/>
</dbReference>
<dbReference type="KEGG" id="bbet:F8237_01530"/>
<name>A0A5P6NZD1_9BRAD</name>
<sequence>MTFAAKFRMWSPISSPATPMVMTLTTSSKQTTGHVFIAASVDGYIARPDGDIDWLGKYAASGENTGYDAFMDTIDGLVMGRVTFEKVLSFDSWPFKKLVVVLSQTLLQADLRADLDGKVRISSLAPQPLMQALASAGWRRAYVDGGRVIQSFLRENLISDIVLTRIPVLLGDGIPLFGRLAADLPLRHVETTTFASGMVQSRYEID</sequence>
<dbReference type="GO" id="GO:0008703">
    <property type="term" value="F:5-amino-6-(5-phosphoribosylamino)uracil reductase activity"/>
    <property type="evidence" value="ECO:0007669"/>
    <property type="project" value="InterPro"/>
</dbReference>
<evidence type="ECO:0000313" key="2">
    <source>
        <dbReference type="EMBL" id="QFI71168.1"/>
    </source>
</evidence>
<dbReference type="InterPro" id="IPR050765">
    <property type="entry name" value="Riboflavin_Biosynth_HTPR"/>
</dbReference>
<dbReference type="PANTHER" id="PTHR38011">
    <property type="entry name" value="DIHYDROFOLATE REDUCTASE FAMILY PROTEIN (AFU_ORTHOLOGUE AFUA_8G06820)"/>
    <property type="match status" value="1"/>
</dbReference>
<gene>
    <name evidence="2" type="ORF">F8237_01530</name>
</gene>
<dbReference type="InterPro" id="IPR024072">
    <property type="entry name" value="DHFR-like_dom_sf"/>
</dbReference>
<protein>
    <submittedName>
        <fullName evidence="2">Dihydrofolate reductase</fullName>
    </submittedName>
</protein>
<dbReference type="GO" id="GO:0009231">
    <property type="term" value="P:riboflavin biosynthetic process"/>
    <property type="evidence" value="ECO:0007669"/>
    <property type="project" value="InterPro"/>
</dbReference>
<dbReference type="EMBL" id="CP044543">
    <property type="protein sequence ID" value="QFI71168.1"/>
    <property type="molecule type" value="Genomic_DNA"/>
</dbReference>
<accession>A0A5P6NZD1</accession>
<evidence type="ECO:0000259" key="1">
    <source>
        <dbReference type="Pfam" id="PF01872"/>
    </source>
</evidence>